<dbReference type="Proteomes" id="UP001204579">
    <property type="component" value="Unassembled WGS sequence"/>
</dbReference>
<evidence type="ECO:0000256" key="5">
    <source>
        <dbReference type="ARBA" id="ARBA00022763"/>
    </source>
</evidence>
<evidence type="ECO:0000256" key="9">
    <source>
        <dbReference type="SAM" id="Phobius"/>
    </source>
</evidence>
<evidence type="ECO:0000256" key="3">
    <source>
        <dbReference type="ARBA" id="ARBA00022722"/>
    </source>
</evidence>
<dbReference type="GO" id="GO:0006281">
    <property type="term" value="P:DNA repair"/>
    <property type="evidence" value="ECO:0007669"/>
    <property type="project" value="UniProtKB-KW"/>
</dbReference>
<dbReference type="GO" id="GO:0004519">
    <property type="term" value="F:endonuclease activity"/>
    <property type="evidence" value="ECO:0007669"/>
    <property type="project" value="UniProtKB-KW"/>
</dbReference>
<keyword evidence="3" id="KW-0540">Nuclease</keyword>
<dbReference type="PANTHER" id="PTHR15822:SF4">
    <property type="entry name" value="TYROSYL-DNA PHOSPHODIESTERASE 2"/>
    <property type="match status" value="1"/>
</dbReference>
<name>A0AAW5N0K5_9BACT</name>
<feature type="domain" description="Endonuclease/exonuclease/phosphatase" evidence="10">
    <location>
        <begin position="105"/>
        <end position="347"/>
    </location>
</feature>
<comment type="cofactor">
    <cofactor evidence="2">
        <name>Mg(2+)</name>
        <dbReference type="ChEBI" id="CHEBI:18420"/>
    </cofactor>
</comment>
<evidence type="ECO:0000259" key="10">
    <source>
        <dbReference type="Pfam" id="PF03372"/>
    </source>
</evidence>
<dbReference type="GO" id="GO:0016787">
    <property type="term" value="F:hydrolase activity"/>
    <property type="evidence" value="ECO:0007669"/>
    <property type="project" value="UniProtKB-KW"/>
</dbReference>
<keyword evidence="5" id="KW-0227">DNA damage</keyword>
<dbReference type="CDD" id="cd09084">
    <property type="entry name" value="EEP-2"/>
    <property type="match status" value="1"/>
</dbReference>
<dbReference type="InterPro" id="IPR005135">
    <property type="entry name" value="Endo/exonuclease/phosphatase"/>
</dbReference>
<evidence type="ECO:0000256" key="7">
    <source>
        <dbReference type="ARBA" id="ARBA00022842"/>
    </source>
</evidence>
<keyword evidence="8" id="KW-0234">DNA repair</keyword>
<keyword evidence="9" id="KW-0812">Transmembrane</keyword>
<feature type="transmembrane region" description="Helical" evidence="9">
    <location>
        <begin position="70"/>
        <end position="89"/>
    </location>
</feature>
<dbReference type="EMBL" id="JANRHJ010000009">
    <property type="protein sequence ID" value="MCR8874141.1"/>
    <property type="molecule type" value="Genomic_DNA"/>
</dbReference>
<feature type="transmembrane region" description="Helical" evidence="9">
    <location>
        <begin position="43"/>
        <end position="63"/>
    </location>
</feature>
<evidence type="ECO:0000313" key="11">
    <source>
        <dbReference type="EMBL" id="MCR8874141.1"/>
    </source>
</evidence>
<dbReference type="GO" id="GO:0046872">
    <property type="term" value="F:metal ion binding"/>
    <property type="evidence" value="ECO:0007669"/>
    <property type="project" value="UniProtKB-KW"/>
</dbReference>
<evidence type="ECO:0000256" key="8">
    <source>
        <dbReference type="ARBA" id="ARBA00023204"/>
    </source>
</evidence>
<proteinExistence type="predicted"/>
<keyword evidence="4" id="KW-0479">Metal-binding</keyword>
<dbReference type="RefSeq" id="WP_258335817.1">
    <property type="nucleotide sequence ID" value="NZ_JANRHJ010000009.1"/>
</dbReference>
<dbReference type="InterPro" id="IPR036691">
    <property type="entry name" value="Endo/exonu/phosph_ase_sf"/>
</dbReference>
<comment type="cofactor">
    <cofactor evidence="1">
        <name>Mn(2+)</name>
        <dbReference type="ChEBI" id="CHEBI:29035"/>
    </cofactor>
</comment>
<keyword evidence="7" id="KW-0460">Magnesium</keyword>
<dbReference type="InterPro" id="IPR051547">
    <property type="entry name" value="TDP2-like"/>
</dbReference>
<sequence length="360" mass="40578">MKIVGHVFRLSAFLLNGLVAVGFLICAYSPYISPVHHPRWACAGLFFPIFLALNAAFCVFWLLVRKRYALFPLCVFLLGWGALTTYLPWQFTKADEPKGEVIKVLTYNTLGMHPEKDEEGKEVNPILDYVLQSDADIVCLQEFPCDNKTLKKELKKVYPYAETMKFSGGNGVGCFSRFPILGTKRIPYESANNGSGAFRLEFGQDTLLLVINHLESNKLDAHDKEVYTDMLKKPDEEKVKEGGKYLLHKLADAVAIRAPQADSVAKYVKEHPYKYTVVCGDFNDSPLSYAHRVIGEGLQDAFVERGSGVGVSYNRNHLYFRIDHLFASPAFRVLACEVDNSIDASDHYPLWCLLEKKGEE</sequence>
<keyword evidence="9" id="KW-1133">Transmembrane helix</keyword>
<evidence type="ECO:0000256" key="6">
    <source>
        <dbReference type="ARBA" id="ARBA00022801"/>
    </source>
</evidence>
<evidence type="ECO:0000256" key="1">
    <source>
        <dbReference type="ARBA" id="ARBA00001936"/>
    </source>
</evidence>
<gene>
    <name evidence="11" type="ORF">NW209_08970</name>
</gene>
<feature type="transmembrane region" description="Helical" evidence="9">
    <location>
        <begin position="12"/>
        <end position="31"/>
    </location>
</feature>
<organism evidence="11 12">
    <name type="scientific">Phocaeicola barnesiae</name>
    <dbReference type="NCBI Taxonomy" id="376804"/>
    <lineage>
        <taxon>Bacteria</taxon>
        <taxon>Pseudomonadati</taxon>
        <taxon>Bacteroidota</taxon>
        <taxon>Bacteroidia</taxon>
        <taxon>Bacteroidales</taxon>
        <taxon>Bacteroidaceae</taxon>
        <taxon>Phocaeicola</taxon>
    </lineage>
</organism>
<comment type="caution">
    <text evidence="11">The sequence shown here is derived from an EMBL/GenBank/DDBJ whole genome shotgun (WGS) entry which is preliminary data.</text>
</comment>
<dbReference type="Gene3D" id="3.60.10.10">
    <property type="entry name" value="Endonuclease/exonuclease/phosphatase"/>
    <property type="match status" value="1"/>
</dbReference>
<protein>
    <submittedName>
        <fullName evidence="11">Endonuclease/exonuclease/phosphatase family protein</fullName>
    </submittedName>
</protein>
<dbReference type="AlphaFoldDB" id="A0AAW5N0K5"/>
<reference evidence="11 12" key="1">
    <citation type="submission" date="2022-08" db="EMBL/GenBank/DDBJ databases">
        <authorList>
            <person name="Zeman M."/>
            <person name="Kubasova T."/>
        </authorList>
    </citation>
    <scope>NUCLEOTIDE SEQUENCE [LARGE SCALE GENOMIC DNA]</scope>
    <source>
        <strain evidence="11 12">ET62</strain>
    </source>
</reference>
<dbReference type="Pfam" id="PF03372">
    <property type="entry name" value="Exo_endo_phos"/>
    <property type="match status" value="1"/>
</dbReference>
<dbReference type="PANTHER" id="PTHR15822">
    <property type="entry name" value="TRAF AND TNF RECEPTOR-ASSOCIATED PROTEIN"/>
    <property type="match status" value="1"/>
</dbReference>
<accession>A0AAW5N0K5</accession>
<keyword evidence="6" id="KW-0378">Hydrolase</keyword>
<dbReference type="SUPFAM" id="SSF56219">
    <property type="entry name" value="DNase I-like"/>
    <property type="match status" value="1"/>
</dbReference>
<keyword evidence="12" id="KW-1185">Reference proteome</keyword>
<keyword evidence="11" id="KW-0255">Endonuclease</keyword>
<evidence type="ECO:0000256" key="2">
    <source>
        <dbReference type="ARBA" id="ARBA00001946"/>
    </source>
</evidence>
<evidence type="ECO:0000256" key="4">
    <source>
        <dbReference type="ARBA" id="ARBA00022723"/>
    </source>
</evidence>
<evidence type="ECO:0000313" key="12">
    <source>
        <dbReference type="Proteomes" id="UP001204579"/>
    </source>
</evidence>
<keyword evidence="9" id="KW-0472">Membrane</keyword>